<gene>
    <name evidence="1" type="ORF">JEU22_14560</name>
</gene>
<protein>
    <submittedName>
        <fullName evidence="1">Uncharacterized protein</fullName>
    </submittedName>
</protein>
<sequence length="180" mass="20358">MRCYNINCTYLIGIHAGIQSGHAQKEVSLKYLVKKAHEQGPQAVDYLTDYLENHKTVVVLNGGMYGDLLKVEKLFGKPGNTSFAWAAFRESEYALNGLLTNIAIILPEYIYAHKAIIGEYLDKVHGDDHYTIDVGDWKTLTIGRGEVVLRDPTHQTPKEIRYTEFELELIAMINPMKLMG</sequence>
<accession>A0A8I1EEG8</accession>
<evidence type="ECO:0000313" key="2">
    <source>
        <dbReference type="Proteomes" id="UP000637061"/>
    </source>
</evidence>
<dbReference type="EMBL" id="JAEHTE010000015">
    <property type="protein sequence ID" value="MBI6885134.1"/>
    <property type="molecule type" value="Genomic_DNA"/>
</dbReference>
<reference evidence="1" key="1">
    <citation type="submission" date="2020-12" db="EMBL/GenBank/DDBJ databases">
        <title>Enhanced detection system for hospital associated transmission using whole genome sequencing surveillance.</title>
        <authorList>
            <person name="Harrison L.H."/>
            <person name="Van Tyne D."/>
            <person name="Marsh J.W."/>
            <person name="Griffith M.P."/>
            <person name="Snyder D.J."/>
            <person name="Cooper V.S."/>
            <person name="Mustapha M."/>
        </authorList>
    </citation>
    <scope>NUCLEOTIDE SEQUENCE</scope>
    <source>
        <strain evidence="1">PSB00042</strain>
    </source>
</reference>
<dbReference type="Proteomes" id="UP000637061">
    <property type="component" value="Unassembled WGS sequence"/>
</dbReference>
<comment type="caution">
    <text evidence="1">The sequence shown here is derived from an EMBL/GenBank/DDBJ whole genome shotgun (WGS) entry which is preliminary data.</text>
</comment>
<proteinExistence type="predicted"/>
<organism evidence="1 2">
    <name type="scientific">Pseudomonas putida</name>
    <name type="common">Arthrobacter siderocapsulatus</name>
    <dbReference type="NCBI Taxonomy" id="303"/>
    <lineage>
        <taxon>Bacteria</taxon>
        <taxon>Pseudomonadati</taxon>
        <taxon>Pseudomonadota</taxon>
        <taxon>Gammaproteobacteria</taxon>
        <taxon>Pseudomonadales</taxon>
        <taxon>Pseudomonadaceae</taxon>
        <taxon>Pseudomonas</taxon>
    </lineage>
</organism>
<evidence type="ECO:0000313" key="1">
    <source>
        <dbReference type="EMBL" id="MBI6885134.1"/>
    </source>
</evidence>
<name>A0A8I1EEG8_PSEPU</name>
<dbReference type="RefSeq" id="WP_198747537.1">
    <property type="nucleotide sequence ID" value="NZ_JAEHTE010000015.1"/>
</dbReference>
<dbReference type="AlphaFoldDB" id="A0A8I1EEG8"/>